<reference evidence="6" key="3">
    <citation type="submission" date="2015-06" db="UniProtKB">
        <authorList>
            <consortium name="EnsemblMetazoa"/>
        </authorList>
    </citation>
    <scope>IDENTIFICATION</scope>
</reference>
<evidence type="ECO:0000313" key="5">
    <source>
        <dbReference type="EMBL" id="ESO02568.1"/>
    </source>
</evidence>
<dbReference type="PANTHER" id="PTHR21349:SF0">
    <property type="entry name" value="LARGE RIBOSOMAL SUBUNIT PROTEIN BL21M"/>
    <property type="match status" value="1"/>
</dbReference>
<dbReference type="InterPro" id="IPR001787">
    <property type="entry name" value="Ribosomal_bL21"/>
</dbReference>
<dbReference type="KEGG" id="hro:HELRODRAFT_161850"/>
<dbReference type="EMBL" id="AMQM01000927">
    <property type="status" value="NOT_ANNOTATED_CDS"/>
    <property type="molecule type" value="Genomic_DNA"/>
</dbReference>
<dbReference type="SUPFAM" id="SSF141091">
    <property type="entry name" value="L21p-like"/>
    <property type="match status" value="1"/>
</dbReference>
<dbReference type="GeneID" id="20199338"/>
<keyword evidence="2" id="KW-0689">Ribosomal protein</keyword>
<reference evidence="7" key="1">
    <citation type="submission" date="2012-12" db="EMBL/GenBank/DDBJ databases">
        <authorList>
            <person name="Hellsten U."/>
            <person name="Grimwood J."/>
            <person name="Chapman J.A."/>
            <person name="Shapiro H."/>
            <person name="Aerts A."/>
            <person name="Otillar R.P."/>
            <person name="Terry A.Y."/>
            <person name="Boore J.L."/>
            <person name="Simakov O."/>
            <person name="Marletaz F."/>
            <person name="Cho S.-J."/>
            <person name="Edsinger-Gonzales E."/>
            <person name="Havlak P."/>
            <person name="Kuo D.-H."/>
            <person name="Larsson T."/>
            <person name="Lv J."/>
            <person name="Arendt D."/>
            <person name="Savage R."/>
            <person name="Osoegawa K."/>
            <person name="de Jong P."/>
            <person name="Lindberg D.R."/>
            <person name="Seaver E.C."/>
            <person name="Weisblat D.A."/>
            <person name="Putnam N.H."/>
            <person name="Grigoriev I.V."/>
            <person name="Rokhsar D.S."/>
        </authorList>
    </citation>
    <scope>NUCLEOTIDE SEQUENCE</scope>
</reference>
<dbReference type="EMBL" id="KB096742">
    <property type="protein sequence ID" value="ESO02568.1"/>
    <property type="molecule type" value="Genomic_DNA"/>
</dbReference>
<comment type="similarity">
    <text evidence="1">Belongs to the bacterial ribosomal protein bL21 family.</text>
</comment>
<dbReference type="AlphaFoldDB" id="T1ERY8"/>
<dbReference type="OrthoDB" id="5994at2759"/>
<name>T1ERY8_HELRO</name>
<evidence type="ECO:0000256" key="2">
    <source>
        <dbReference type="ARBA" id="ARBA00022980"/>
    </source>
</evidence>
<dbReference type="Pfam" id="PF00829">
    <property type="entry name" value="Ribosomal_L21p"/>
    <property type="match status" value="1"/>
</dbReference>
<dbReference type="PANTHER" id="PTHR21349">
    <property type="entry name" value="50S RIBOSOMAL PROTEIN L21"/>
    <property type="match status" value="1"/>
</dbReference>
<dbReference type="FunCoup" id="T1ERY8">
    <property type="interactions" value="424"/>
</dbReference>
<dbReference type="EnsemblMetazoa" id="HelroT161850">
    <property type="protein sequence ID" value="HelroP161850"/>
    <property type="gene ID" value="HelroG161850"/>
</dbReference>
<dbReference type="STRING" id="6412.T1ERY8"/>
<dbReference type="GO" id="GO:0005762">
    <property type="term" value="C:mitochondrial large ribosomal subunit"/>
    <property type="evidence" value="ECO:0000318"/>
    <property type="project" value="GO_Central"/>
</dbReference>
<dbReference type="InParanoid" id="T1ERY8"/>
<dbReference type="InterPro" id="IPR036164">
    <property type="entry name" value="bL21-like_sf"/>
</dbReference>
<sequence>MFLSPLIRHLHSTKKLSRKVNTQLKQNTVGRLFAVIMVAGKQRKITNEDIIVLDKPIEAQTGEKILLNKVLLVGGSDFTLIGRPLLKPNMVKVEATVIEKPLSHPIVMFWYRRRENFRFFKLRKINYTYLRINDIKLFELPA</sequence>
<accession>T1ERY8</accession>
<proteinExistence type="inferred from homology"/>
<dbReference type="RefSeq" id="XP_009019976.1">
    <property type="nucleotide sequence ID" value="XM_009021728.1"/>
</dbReference>
<organism evidence="6 7">
    <name type="scientific">Helobdella robusta</name>
    <name type="common">Californian leech</name>
    <dbReference type="NCBI Taxonomy" id="6412"/>
    <lineage>
        <taxon>Eukaryota</taxon>
        <taxon>Metazoa</taxon>
        <taxon>Spiralia</taxon>
        <taxon>Lophotrochozoa</taxon>
        <taxon>Annelida</taxon>
        <taxon>Clitellata</taxon>
        <taxon>Hirudinea</taxon>
        <taxon>Rhynchobdellida</taxon>
        <taxon>Glossiphoniidae</taxon>
        <taxon>Helobdella</taxon>
    </lineage>
</organism>
<evidence type="ECO:0000313" key="6">
    <source>
        <dbReference type="EnsemblMetazoa" id="HelroP161850"/>
    </source>
</evidence>
<evidence type="ECO:0000313" key="7">
    <source>
        <dbReference type="Proteomes" id="UP000015101"/>
    </source>
</evidence>
<dbReference type="NCBIfam" id="TIGR00061">
    <property type="entry name" value="L21"/>
    <property type="match status" value="1"/>
</dbReference>
<evidence type="ECO:0000256" key="1">
    <source>
        <dbReference type="ARBA" id="ARBA00008563"/>
    </source>
</evidence>
<evidence type="ECO:0000256" key="3">
    <source>
        <dbReference type="ARBA" id="ARBA00023274"/>
    </source>
</evidence>
<dbReference type="eggNOG" id="KOG1686">
    <property type="taxonomic scope" value="Eukaryota"/>
</dbReference>
<reference evidence="5 7" key="2">
    <citation type="journal article" date="2013" name="Nature">
        <title>Insights into bilaterian evolution from three spiralian genomes.</title>
        <authorList>
            <person name="Simakov O."/>
            <person name="Marletaz F."/>
            <person name="Cho S.J."/>
            <person name="Edsinger-Gonzales E."/>
            <person name="Havlak P."/>
            <person name="Hellsten U."/>
            <person name="Kuo D.H."/>
            <person name="Larsson T."/>
            <person name="Lv J."/>
            <person name="Arendt D."/>
            <person name="Savage R."/>
            <person name="Osoegawa K."/>
            <person name="de Jong P."/>
            <person name="Grimwood J."/>
            <person name="Chapman J.A."/>
            <person name="Shapiro H."/>
            <person name="Aerts A."/>
            <person name="Otillar R.P."/>
            <person name="Terry A.Y."/>
            <person name="Boore J.L."/>
            <person name="Grigoriev I.V."/>
            <person name="Lindberg D.R."/>
            <person name="Seaver E.C."/>
            <person name="Weisblat D.A."/>
            <person name="Putnam N.H."/>
            <person name="Rokhsar D.S."/>
        </authorList>
    </citation>
    <scope>NUCLEOTIDE SEQUENCE</scope>
</reference>
<dbReference type="GO" id="GO:0003723">
    <property type="term" value="F:RNA binding"/>
    <property type="evidence" value="ECO:0007669"/>
    <property type="project" value="InterPro"/>
</dbReference>
<dbReference type="HOGENOM" id="CLU_061463_5_1_1"/>
<dbReference type="Proteomes" id="UP000015101">
    <property type="component" value="Unassembled WGS sequence"/>
</dbReference>
<dbReference type="CTD" id="20199338"/>
<dbReference type="GO" id="GO:0003735">
    <property type="term" value="F:structural constituent of ribosome"/>
    <property type="evidence" value="ECO:0000318"/>
    <property type="project" value="GO_Central"/>
</dbReference>
<gene>
    <name evidence="6" type="primary">20199338</name>
    <name evidence="5" type="ORF">HELRODRAFT_161850</name>
</gene>
<dbReference type="OMA" id="DYFAVVK"/>
<evidence type="ECO:0000256" key="4">
    <source>
        <dbReference type="ARBA" id="ARBA00044129"/>
    </source>
</evidence>
<dbReference type="GO" id="GO:0006412">
    <property type="term" value="P:translation"/>
    <property type="evidence" value="ECO:0007669"/>
    <property type="project" value="InterPro"/>
</dbReference>
<protein>
    <recommendedName>
        <fullName evidence="4">Large ribosomal subunit protein bL21m</fullName>
    </recommendedName>
</protein>
<keyword evidence="3" id="KW-0687">Ribonucleoprotein</keyword>
<dbReference type="InterPro" id="IPR028909">
    <property type="entry name" value="bL21-like"/>
</dbReference>
<keyword evidence="7" id="KW-1185">Reference proteome</keyword>